<evidence type="ECO:0000313" key="2">
    <source>
        <dbReference type="Proteomes" id="UP001432322"/>
    </source>
</evidence>
<evidence type="ECO:0000313" key="1">
    <source>
        <dbReference type="EMBL" id="GMT14628.1"/>
    </source>
</evidence>
<comment type="caution">
    <text evidence="1">The sequence shown here is derived from an EMBL/GenBank/DDBJ whole genome shotgun (WGS) entry which is preliminary data.</text>
</comment>
<sequence length="125" mass="14528">DTCRGEDKENRLMPVDRRHNYVHCPVHVILKQYNTKSYLVRFITNSSEIKLTTFDGEQFGCRLKQDIIDVIHSDNVDIEWFNSSLPTGTLKEMMCEFAVNYKISDVKGRGRIFFNPLIPVVPEGF</sequence>
<dbReference type="AlphaFoldDB" id="A0AAV5V682"/>
<feature type="non-terminal residue" evidence="1">
    <location>
        <position position="1"/>
    </location>
</feature>
<gene>
    <name evidence="1" type="ORF">PFISCL1PPCAC_5925</name>
</gene>
<organism evidence="1 2">
    <name type="scientific">Pristionchus fissidentatus</name>
    <dbReference type="NCBI Taxonomy" id="1538716"/>
    <lineage>
        <taxon>Eukaryota</taxon>
        <taxon>Metazoa</taxon>
        <taxon>Ecdysozoa</taxon>
        <taxon>Nematoda</taxon>
        <taxon>Chromadorea</taxon>
        <taxon>Rhabditida</taxon>
        <taxon>Rhabditina</taxon>
        <taxon>Diplogasteromorpha</taxon>
        <taxon>Diplogasteroidea</taxon>
        <taxon>Neodiplogasteridae</taxon>
        <taxon>Pristionchus</taxon>
    </lineage>
</organism>
<dbReference type="EMBL" id="BTSY01000002">
    <property type="protein sequence ID" value="GMT14628.1"/>
    <property type="molecule type" value="Genomic_DNA"/>
</dbReference>
<proteinExistence type="predicted"/>
<dbReference type="Proteomes" id="UP001432322">
    <property type="component" value="Unassembled WGS sequence"/>
</dbReference>
<reference evidence="1" key="1">
    <citation type="submission" date="2023-10" db="EMBL/GenBank/DDBJ databases">
        <title>Genome assembly of Pristionchus species.</title>
        <authorList>
            <person name="Yoshida K."/>
            <person name="Sommer R.J."/>
        </authorList>
    </citation>
    <scope>NUCLEOTIDE SEQUENCE</scope>
    <source>
        <strain evidence="1">RS5133</strain>
    </source>
</reference>
<accession>A0AAV5V682</accession>
<protein>
    <submittedName>
        <fullName evidence="1">Uncharacterized protein</fullName>
    </submittedName>
</protein>
<keyword evidence="2" id="KW-1185">Reference proteome</keyword>
<name>A0AAV5V682_9BILA</name>